<evidence type="ECO:0000256" key="6">
    <source>
        <dbReference type="ARBA" id="ARBA00022692"/>
    </source>
</evidence>
<dbReference type="HAMAP" id="MF_00154">
    <property type="entry name" value="CyoE_CtaB"/>
    <property type="match status" value="1"/>
</dbReference>
<dbReference type="FunFam" id="1.10.357.140:FF:000004">
    <property type="entry name" value="Protoheme IX farnesyltransferase, mitochondrial"/>
    <property type="match status" value="1"/>
</dbReference>
<evidence type="ECO:0000256" key="14">
    <source>
        <dbReference type="SAM" id="MobiDB-lite"/>
    </source>
</evidence>
<keyword evidence="9" id="KW-0496">Mitochondrion</keyword>
<dbReference type="NCBIfam" id="TIGR01473">
    <property type="entry name" value="cyoE_ctaB"/>
    <property type="match status" value="1"/>
</dbReference>
<comment type="similarity">
    <text evidence="2">Belongs to the UbiA prenyltransferase family.</text>
</comment>
<evidence type="ECO:0000256" key="15">
    <source>
        <dbReference type="SAM" id="Phobius"/>
    </source>
</evidence>
<dbReference type="PANTHER" id="PTHR43448">
    <property type="entry name" value="PROTOHEME IX FARNESYLTRANSFERASE, MITOCHONDRIAL"/>
    <property type="match status" value="1"/>
</dbReference>
<evidence type="ECO:0000313" key="16">
    <source>
        <dbReference type="EMBL" id="KAF6036620.1"/>
    </source>
</evidence>
<evidence type="ECO:0000256" key="9">
    <source>
        <dbReference type="ARBA" id="ARBA00023128"/>
    </source>
</evidence>
<keyword evidence="17" id="KW-1185">Reference proteome</keyword>
<feature type="transmembrane region" description="Helical" evidence="15">
    <location>
        <begin position="310"/>
        <end position="328"/>
    </location>
</feature>
<evidence type="ECO:0000256" key="10">
    <source>
        <dbReference type="ARBA" id="ARBA00023133"/>
    </source>
</evidence>
<evidence type="ECO:0000313" key="17">
    <source>
        <dbReference type="Proteomes" id="UP000593567"/>
    </source>
</evidence>
<comment type="subcellular location">
    <subcellularLocation>
        <location evidence="1">Mitochondrion membrane</location>
        <topology evidence="1">Multi-pass membrane protein</topology>
    </subcellularLocation>
</comment>
<proteinExistence type="inferred from homology"/>
<organism evidence="16 17">
    <name type="scientific">Bugula neritina</name>
    <name type="common">Brown bryozoan</name>
    <name type="synonym">Sertularia neritina</name>
    <dbReference type="NCBI Taxonomy" id="10212"/>
    <lineage>
        <taxon>Eukaryota</taxon>
        <taxon>Metazoa</taxon>
        <taxon>Spiralia</taxon>
        <taxon>Lophotrochozoa</taxon>
        <taxon>Bryozoa</taxon>
        <taxon>Gymnolaemata</taxon>
        <taxon>Cheilostomatida</taxon>
        <taxon>Flustrina</taxon>
        <taxon>Buguloidea</taxon>
        <taxon>Bugulidae</taxon>
        <taxon>Bugula</taxon>
    </lineage>
</organism>
<evidence type="ECO:0000256" key="7">
    <source>
        <dbReference type="ARBA" id="ARBA00022946"/>
    </source>
</evidence>
<reference evidence="16" key="1">
    <citation type="submission" date="2020-06" db="EMBL/GenBank/DDBJ databases">
        <title>Draft genome of Bugula neritina, a colonial animal packing powerful symbionts and potential medicines.</title>
        <authorList>
            <person name="Rayko M."/>
        </authorList>
    </citation>
    <scope>NUCLEOTIDE SEQUENCE [LARGE SCALE GENOMIC DNA]</scope>
    <source>
        <strain evidence="16">Kwan_BN1</strain>
    </source>
</reference>
<evidence type="ECO:0000256" key="3">
    <source>
        <dbReference type="ARBA" id="ARBA00012292"/>
    </source>
</evidence>
<evidence type="ECO:0000256" key="4">
    <source>
        <dbReference type="ARBA" id="ARBA00016335"/>
    </source>
</evidence>
<evidence type="ECO:0000256" key="11">
    <source>
        <dbReference type="ARBA" id="ARBA00023136"/>
    </source>
</evidence>
<dbReference type="InterPro" id="IPR030470">
    <property type="entry name" value="UbiA_prenylTrfase_CS"/>
</dbReference>
<dbReference type="CDD" id="cd13957">
    <property type="entry name" value="PT_UbiA_Cox10"/>
    <property type="match status" value="1"/>
</dbReference>
<feature type="transmembrane region" description="Helical" evidence="15">
    <location>
        <begin position="365"/>
        <end position="383"/>
    </location>
</feature>
<keyword evidence="10" id="KW-0350">Heme biosynthesis</keyword>
<dbReference type="PANTHER" id="PTHR43448:SF2">
    <property type="entry name" value="PROTOHEME IX FARNESYLTRANSFERASE, MITOCHONDRIAL"/>
    <property type="match status" value="1"/>
</dbReference>
<accession>A0A7J7KD80</accession>
<dbReference type="GO" id="GO:0031966">
    <property type="term" value="C:mitochondrial membrane"/>
    <property type="evidence" value="ECO:0007669"/>
    <property type="project" value="UniProtKB-SubCell"/>
</dbReference>
<name>A0A7J7KD80_BUGNE</name>
<dbReference type="PROSITE" id="PS00943">
    <property type="entry name" value="UBIA"/>
    <property type="match status" value="1"/>
</dbReference>
<protein>
    <recommendedName>
        <fullName evidence="4">Protoheme IX farnesyltransferase, mitochondrial</fullName>
        <ecNumber evidence="3">2.5.1.141</ecNumber>
    </recommendedName>
    <alternativeName>
        <fullName evidence="12">Heme O synthase</fullName>
    </alternativeName>
</protein>
<feature type="transmembrane region" description="Helical" evidence="15">
    <location>
        <begin position="191"/>
        <end position="224"/>
    </location>
</feature>
<evidence type="ECO:0000256" key="5">
    <source>
        <dbReference type="ARBA" id="ARBA00022679"/>
    </source>
</evidence>
<dbReference type="InterPro" id="IPR006369">
    <property type="entry name" value="Protohaem_IX_farnesylTrfase"/>
</dbReference>
<dbReference type="EMBL" id="VXIV02000695">
    <property type="protein sequence ID" value="KAF6036620.1"/>
    <property type="molecule type" value="Genomic_DNA"/>
</dbReference>
<sequence length="398" mass="43407">MVVLQLPCSICCSYATRSRLPLLSSLLRKQSYVQQANPRPADGRAASKTGDTSLPQGHSKATVFKADTFVGVGKQQIKRRIASPASVEDFLFAAPAPTQPLPSLSKLPSIYASLAKSRLTTLVVLTGVGGYAMAPGVFDINTLLLLSAGTALQSAAANATNQIIEVKYDTQMYRTRNRVLVRGLISREHAAAFAAISGVLGTSMMLAGVNTLTCGLGVLNYFIYTAAYTPMKRMSTSNTWVGSVVGALPPVMGWTAATGAIDLGALWLGSILYIWQFPHFKALSWNIKNDYQRAGYQMSAVTDPEMCKRVAFRHTGFMTLVCCLGPMVGATTHLFTFLSLPCNLYGVYLGWRFYRDGDSKSSRNLFRFSLVQIPYLILMMLISKDWQRQQSVDSAEVT</sequence>
<keyword evidence="6 15" id="KW-0812">Transmembrane</keyword>
<dbReference type="Proteomes" id="UP000593567">
    <property type="component" value="Unassembled WGS sequence"/>
</dbReference>
<keyword evidence="7" id="KW-0809">Transit peptide</keyword>
<dbReference type="Pfam" id="PF01040">
    <property type="entry name" value="UbiA"/>
    <property type="match status" value="1"/>
</dbReference>
<dbReference type="InterPro" id="IPR044878">
    <property type="entry name" value="UbiA_sf"/>
</dbReference>
<gene>
    <name evidence="16" type="ORF">EB796_005067</name>
</gene>
<dbReference type="GO" id="GO:0008495">
    <property type="term" value="F:protoheme IX farnesyltransferase activity"/>
    <property type="evidence" value="ECO:0007669"/>
    <property type="project" value="UniProtKB-EC"/>
</dbReference>
<dbReference type="EC" id="2.5.1.141" evidence="3"/>
<evidence type="ECO:0000256" key="12">
    <source>
        <dbReference type="ARBA" id="ARBA00030253"/>
    </source>
</evidence>
<dbReference type="InterPro" id="IPR000537">
    <property type="entry name" value="UbiA_prenyltransferase"/>
</dbReference>
<evidence type="ECO:0000256" key="2">
    <source>
        <dbReference type="ARBA" id="ARBA00005985"/>
    </source>
</evidence>
<evidence type="ECO:0000256" key="1">
    <source>
        <dbReference type="ARBA" id="ARBA00004225"/>
    </source>
</evidence>
<keyword evidence="8 15" id="KW-1133">Transmembrane helix</keyword>
<comment type="caution">
    <text evidence="16">The sequence shown here is derived from an EMBL/GenBank/DDBJ whole genome shotgun (WGS) entry which is preliminary data.</text>
</comment>
<dbReference type="OrthoDB" id="5211at2759"/>
<dbReference type="GO" id="GO:0006784">
    <property type="term" value="P:heme A biosynthetic process"/>
    <property type="evidence" value="ECO:0007669"/>
    <property type="project" value="TreeGrafter"/>
</dbReference>
<dbReference type="Gene3D" id="1.10.357.140">
    <property type="entry name" value="UbiA prenyltransferase"/>
    <property type="match status" value="1"/>
</dbReference>
<dbReference type="AlphaFoldDB" id="A0A7J7KD80"/>
<keyword evidence="11 15" id="KW-0472">Membrane</keyword>
<evidence type="ECO:0000256" key="8">
    <source>
        <dbReference type="ARBA" id="ARBA00022989"/>
    </source>
</evidence>
<evidence type="ECO:0000256" key="13">
    <source>
        <dbReference type="ARBA" id="ARBA00047690"/>
    </source>
</evidence>
<comment type="catalytic activity">
    <reaction evidence="13">
        <text>heme b + (2E,6E)-farnesyl diphosphate + H2O = Fe(II)-heme o + diphosphate</text>
        <dbReference type="Rhea" id="RHEA:28070"/>
        <dbReference type="ChEBI" id="CHEBI:15377"/>
        <dbReference type="ChEBI" id="CHEBI:33019"/>
        <dbReference type="ChEBI" id="CHEBI:60344"/>
        <dbReference type="ChEBI" id="CHEBI:60530"/>
        <dbReference type="ChEBI" id="CHEBI:175763"/>
        <dbReference type="EC" id="2.5.1.141"/>
    </reaction>
</comment>
<keyword evidence="5" id="KW-0808">Transferase</keyword>
<feature type="region of interest" description="Disordered" evidence="14">
    <location>
        <begin position="34"/>
        <end position="58"/>
    </location>
</feature>